<evidence type="ECO:0000313" key="2">
    <source>
        <dbReference type="EMBL" id="GEU48904.1"/>
    </source>
</evidence>
<dbReference type="AlphaFoldDB" id="A0A6L2KM08"/>
<comment type="caution">
    <text evidence="2">The sequence shown here is derived from an EMBL/GenBank/DDBJ whole genome shotgun (WGS) entry which is preliminary data.</text>
</comment>
<feature type="compositionally biased region" description="Low complexity" evidence="1">
    <location>
        <begin position="196"/>
        <end position="209"/>
    </location>
</feature>
<sequence length="264" mass="31415">MTEELRDIYRALETRYVHEGRTIDPSFYRDLSDDSVAKLANIDFDCLLSLDEQNCPRQRRKTIHKLPNQIETNELFDYLKPCELVIRENVYSAIGNRDHTQEIISLMLYYLENRQPFKLAYFIIRRMYFFRDRRDKVLPYGMILTPFFKNLKANMTNHQFDEYYELVPRKMLSLKAKQPKMPPSKRTRSVRKSKRPQLTTSSSSDSPPLDNEDFPSTKLSPMSYSRALLDDPNMFKEQRKTRGMFKNLGRALHNFARMLKKGCR</sequence>
<dbReference type="EMBL" id="BKCJ010002488">
    <property type="protein sequence ID" value="GEU48904.1"/>
    <property type="molecule type" value="Genomic_DNA"/>
</dbReference>
<name>A0A6L2KM08_TANCI</name>
<protein>
    <submittedName>
        <fullName evidence="2">Uncharacterized protein</fullName>
    </submittedName>
</protein>
<feature type="compositionally biased region" description="Basic residues" evidence="1">
    <location>
        <begin position="183"/>
        <end position="195"/>
    </location>
</feature>
<accession>A0A6L2KM08</accession>
<reference evidence="2" key="1">
    <citation type="journal article" date="2019" name="Sci. Rep.">
        <title>Draft genome of Tanacetum cinerariifolium, the natural source of mosquito coil.</title>
        <authorList>
            <person name="Yamashiro T."/>
            <person name="Shiraishi A."/>
            <person name="Satake H."/>
            <person name="Nakayama K."/>
        </authorList>
    </citation>
    <scope>NUCLEOTIDE SEQUENCE</scope>
</reference>
<evidence type="ECO:0000256" key="1">
    <source>
        <dbReference type="SAM" id="MobiDB-lite"/>
    </source>
</evidence>
<gene>
    <name evidence="2" type="ORF">Tci_020882</name>
</gene>
<proteinExistence type="predicted"/>
<organism evidence="2">
    <name type="scientific">Tanacetum cinerariifolium</name>
    <name type="common">Dalmatian daisy</name>
    <name type="synonym">Chrysanthemum cinerariifolium</name>
    <dbReference type="NCBI Taxonomy" id="118510"/>
    <lineage>
        <taxon>Eukaryota</taxon>
        <taxon>Viridiplantae</taxon>
        <taxon>Streptophyta</taxon>
        <taxon>Embryophyta</taxon>
        <taxon>Tracheophyta</taxon>
        <taxon>Spermatophyta</taxon>
        <taxon>Magnoliopsida</taxon>
        <taxon>eudicotyledons</taxon>
        <taxon>Gunneridae</taxon>
        <taxon>Pentapetalae</taxon>
        <taxon>asterids</taxon>
        <taxon>campanulids</taxon>
        <taxon>Asterales</taxon>
        <taxon>Asteraceae</taxon>
        <taxon>Asteroideae</taxon>
        <taxon>Anthemideae</taxon>
        <taxon>Anthemidinae</taxon>
        <taxon>Tanacetum</taxon>
    </lineage>
</organism>
<feature type="region of interest" description="Disordered" evidence="1">
    <location>
        <begin position="175"/>
        <end position="220"/>
    </location>
</feature>